<reference evidence="2 3" key="1">
    <citation type="submission" date="2024-11" db="EMBL/GenBank/DDBJ databases">
        <title>A near-complete genome assembly of Cinchona calisaya.</title>
        <authorList>
            <person name="Lian D.C."/>
            <person name="Zhao X.W."/>
            <person name="Wei L."/>
        </authorList>
    </citation>
    <scope>NUCLEOTIDE SEQUENCE [LARGE SCALE GENOMIC DNA]</scope>
    <source>
        <tissue evidence="2">Nenye</tissue>
    </source>
</reference>
<proteinExistence type="predicted"/>
<keyword evidence="1" id="KW-0472">Membrane</keyword>
<sequence>MSSPTPHTASTPSSSTLFPNIPVAYSAAMPATEQGMDSTTIAAAANLTFILCVLIIPLTSHTNSIHALSNSSSKTLLNPLFAVTFAASPLGPMNGVTDVSLVILTFMCNAPQQVRYNGWLAAAKLNFCSNTSRLLNNRRWRAQ</sequence>
<comment type="caution">
    <text evidence="2">The sequence shown here is derived from an EMBL/GenBank/DDBJ whole genome shotgun (WGS) entry which is preliminary data.</text>
</comment>
<evidence type="ECO:0000256" key="1">
    <source>
        <dbReference type="SAM" id="Phobius"/>
    </source>
</evidence>
<gene>
    <name evidence="2" type="ORF">ACH5RR_025228</name>
</gene>
<keyword evidence="3" id="KW-1185">Reference proteome</keyword>
<keyword evidence="1" id="KW-1133">Transmembrane helix</keyword>
<keyword evidence="1" id="KW-0812">Transmembrane</keyword>
<evidence type="ECO:0000313" key="3">
    <source>
        <dbReference type="Proteomes" id="UP001630127"/>
    </source>
</evidence>
<organism evidence="2 3">
    <name type="scientific">Cinchona calisaya</name>
    <dbReference type="NCBI Taxonomy" id="153742"/>
    <lineage>
        <taxon>Eukaryota</taxon>
        <taxon>Viridiplantae</taxon>
        <taxon>Streptophyta</taxon>
        <taxon>Embryophyta</taxon>
        <taxon>Tracheophyta</taxon>
        <taxon>Spermatophyta</taxon>
        <taxon>Magnoliopsida</taxon>
        <taxon>eudicotyledons</taxon>
        <taxon>Gunneridae</taxon>
        <taxon>Pentapetalae</taxon>
        <taxon>asterids</taxon>
        <taxon>lamiids</taxon>
        <taxon>Gentianales</taxon>
        <taxon>Rubiaceae</taxon>
        <taxon>Cinchonoideae</taxon>
        <taxon>Cinchoneae</taxon>
        <taxon>Cinchona</taxon>
    </lineage>
</organism>
<protein>
    <submittedName>
        <fullName evidence="2">Uncharacterized protein</fullName>
    </submittedName>
</protein>
<evidence type="ECO:0000313" key="2">
    <source>
        <dbReference type="EMBL" id="KAL3512511.1"/>
    </source>
</evidence>
<name>A0ABD2YZ21_9GENT</name>
<dbReference type="Proteomes" id="UP001630127">
    <property type="component" value="Unassembled WGS sequence"/>
</dbReference>
<dbReference type="AlphaFoldDB" id="A0ABD2YZ21"/>
<feature type="transmembrane region" description="Helical" evidence="1">
    <location>
        <begin position="39"/>
        <end position="58"/>
    </location>
</feature>
<dbReference type="EMBL" id="JBJUIK010000011">
    <property type="protein sequence ID" value="KAL3512511.1"/>
    <property type="molecule type" value="Genomic_DNA"/>
</dbReference>
<accession>A0ABD2YZ21</accession>